<dbReference type="EMBL" id="NRSG01000152">
    <property type="protein sequence ID" value="MBK1660155.1"/>
    <property type="molecule type" value="Genomic_DNA"/>
</dbReference>
<proteinExistence type="predicted"/>
<protein>
    <submittedName>
        <fullName evidence="1">Uncharacterized protein</fullName>
    </submittedName>
</protein>
<sequence>MPKRVIEAVSLDGLTPPLYFLGYRDKGLRAECVWTPNRARARWFDADEAAVEVELIAPMVEPQRILTVQPIMA</sequence>
<comment type="caution">
    <text evidence="1">The sequence shown here is derived from an EMBL/GenBank/DDBJ whole genome shotgun (WGS) entry which is preliminary data.</text>
</comment>
<accession>A0ABS1D0N6</accession>
<dbReference type="RefSeq" id="WP_133222278.1">
    <property type="nucleotide sequence ID" value="NZ_NRSG01000152.1"/>
</dbReference>
<evidence type="ECO:0000313" key="1">
    <source>
        <dbReference type="EMBL" id="MBK1660155.1"/>
    </source>
</evidence>
<name>A0ABS1D0N6_9PROT</name>
<gene>
    <name evidence="1" type="ORF">CKO45_18140</name>
</gene>
<keyword evidence="2" id="KW-1185">Reference proteome</keyword>
<evidence type="ECO:0000313" key="2">
    <source>
        <dbReference type="Proteomes" id="UP000697995"/>
    </source>
</evidence>
<reference evidence="1 2" key="1">
    <citation type="journal article" date="2020" name="Microorganisms">
        <title>Osmotic Adaptation and Compatible Solute Biosynthesis of Phototrophic Bacteria as Revealed from Genome Analyses.</title>
        <authorList>
            <person name="Imhoff J.F."/>
            <person name="Rahn T."/>
            <person name="Kunzel S."/>
            <person name="Keller A."/>
            <person name="Neulinger S.C."/>
        </authorList>
    </citation>
    <scope>NUCLEOTIDE SEQUENCE [LARGE SCALE GENOMIC DNA]</scope>
    <source>
        <strain evidence="1 2">DSM 15382</strain>
    </source>
</reference>
<organism evidence="1 2">
    <name type="scientific">Paracraurococcus ruber</name>
    <dbReference type="NCBI Taxonomy" id="77675"/>
    <lineage>
        <taxon>Bacteria</taxon>
        <taxon>Pseudomonadati</taxon>
        <taxon>Pseudomonadota</taxon>
        <taxon>Alphaproteobacteria</taxon>
        <taxon>Acetobacterales</taxon>
        <taxon>Roseomonadaceae</taxon>
        <taxon>Paracraurococcus</taxon>
    </lineage>
</organism>
<dbReference type="Proteomes" id="UP000697995">
    <property type="component" value="Unassembled WGS sequence"/>
</dbReference>